<sequence>MAPAKDAMNVAESLAQLSESSKKVVEQINIDGMISALKIVAERIKPLEGLQGNLNSALKVAQVQMNVQPAISEMMSQQYIAAQVFSNGEVAKQLVNIQSAAAVMASLPTATQMLKDVQSGLESLNIAACVNAFKKLWIVHQLQWQMCRLLRLLIG</sequence>
<reference evidence="1 2" key="1">
    <citation type="submission" date="2016-10" db="EMBL/GenBank/DDBJ databases">
        <authorList>
            <person name="de Groot N.N."/>
        </authorList>
    </citation>
    <scope>NUCLEOTIDE SEQUENCE [LARGE SCALE GENOMIC DNA]</scope>
    <source>
        <strain evidence="1 2">DSM 3217</strain>
    </source>
</reference>
<keyword evidence="2" id="KW-1185">Reference proteome</keyword>
<dbReference type="EMBL" id="FMXR01000022">
    <property type="protein sequence ID" value="SDB34003.1"/>
    <property type="molecule type" value="Genomic_DNA"/>
</dbReference>
<dbReference type="AlphaFoldDB" id="A0A1G6CM98"/>
<accession>A0A1G6CM98</accession>
<evidence type="ECO:0000313" key="1">
    <source>
        <dbReference type="EMBL" id="SDB34003.1"/>
    </source>
</evidence>
<dbReference type="STRING" id="1732.SAMN02910417_02516"/>
<gene>
    <name evidence="1" type="ORF">SAMN02910417_02516</name>
</gene>
<organism evidence="1 2">
    <name type="scientific">Eubacterium oxidoreducens</name>
    <dbReference type="NCBI Taxonomy" id="1732"/>
    <lineage>
        <taxon>Bacteria</taxon>
        <taxon>Bacillati</taxon>
        <taxon>Bacillota</taxon>
        <taxon>Clostridia</taxon>
        <taxon>Eubacteriales</taxon>
        <taxon>Eubacteriaceae</taxon>
        <taxon>Eubacterium</taxon>
    </lineage>
</organism>
<protein>
    <submittedName>
        <fullName evidence="1">Uncharacterized protein</fullName>
    </submittedName>
</protein>
<dbReference type="Proteomes" id="UP000199228">
    <property type="component" value="Unassembled WGS sequence"/>
</dbReference>
<proteinExistence type="predicted"/>
<dbReference type="RefSeq" id="WP_090174703.1">
    <property type="nucleotide sequence ID" value="NZ_FMXR01000022.1"/>
</dbReference>
<name>A0A1G6CM98_EUBOX</name>
<evidence type="ECO:0000313" key="2">
    <source>
        <dbReference type="Proteomes" id="UP000199228"/>
    </source>
</evidence>